<dbReference type="InterPro" id="IPR009590">
    <property type="entry name" value="Gp5_OB_N"/>
</dbReference>
<organism evidence="3">
    <name type="scientific">uncultured Caudovirales phage</name>
    <dbReference type="NCBI Taxonomy" id="2100421"/>
    <lineage>
        <taxon>Viruses</taxon>
        <taxon>Duplodnaviria</taxon>
        <taxon>Heunggongvirae</taxon>
        <taxon>Uroviricota</taxon>
        <taxon>Caudoviricetes</taxon>
        <taxon>Peduoviridae</taxon>
        <taxon>Maltschvirus</taxon>
        <taxon>Maltschvirus maltsch</taxon>
    </lineage>
</organism>
<dbReference type="Gene3D" id="2.40.50.260">
    <property type="entry name" value="Nucleic acid-binding protein domain"/>
    <property type="match status" value="1"/>
</dbReference>
<dbReference type="SUPFAM" id="SSF69349">
    <property type="entry name" value="Phage fibre proteins"/>
    <property type="match status" value="1"/>
</dbReference>
<dbReference type="EMBL" id="LR796388">
    <property type="protein sequence ID" value="CAB4141334.1"/>
    <property type="molecule type" value="Genomic_DNA"/>
</dbReference>
<reference evidence="3" key="1">
    <citation type="submission" date="2020-04" db="EMBL/GenBank/DDBJ databases">
        <authorList>
            <person name="Chiriac C."/>
            <person name="Salcher M."/>
            <person name="Ghai R."/>
            <person name="Kavagutti S V."/>
        </authorList>
    </citation>
    <scope>NUCLEOTIDE SEQUENCE</scope>
</reference>
<evidence type="ECO:0000256" key="1">
    <source>
        <dbReference type="SAM" id="MobiDB-lite"/>
    </source>
</evidence>
<evidence type="ECO:0000259" key="2">
    <source>
        <dbReference type="Pfam" id="PF06714"/>
    </source>
</evidence>
<dbReference type="Pfam" id="PF06714">
    <property type="entry name" value="Gp5_OB"/>
    <property type="match status" value="1"/>
</dbReference>
<name>A0A6J5M3H5_9CAUD</name>
<dbReference type="SUPFAM" id="SSF69255">
    <property type="entry name" value="gp5 N-terminal domain-like"/>
    <property type="match status" value="1"/>
</dbReference>
<gene>
    <name evidence="3" type="ORF">UFOVP410_173</name>
</gene>
<evidence type="ECO:0000313" key="3">
    <source>
        <dbReference type="EMBL" id="CAB4141334.1"/>
    </source>
</evidence>
<dbReference type="Gene3D" id="3.10.450.190">
    <property type="match status" value="1"/>
</dbReference>
<protein>
    <submittedName>
        <fullName evidence="3">Protein Gp5, N-terminal OB-fold domain containing protein</fullName>
    </submittedName>
</protein>
<sequence length="856" mass="93781">MQYSFFGKDGFIWWKGVVEDRKDPIFLGRVRVRIFGWHTDDLTQLPTADLPWAVPSLPLDNGRNSVGPKEGDWCWGFFMDGQEAQKPVVVGFIPGIDEIPSDPNRGFGDPTNPDELVPGSTPRPPNMGRQRLRFSEPTISRVSFLRYIAKLDPPTEIRDGLNRLTDALFLNKPSIKIISELPSGLSNVVNEISQIQNEITEEVRKQINSAIQFVFSKITELADLVKSEISSAVDSTVESVSRFADENVLPGTNLAFGELANGVSLANFDILKSKFDVNKDGQFTEDDVISLIEDAISDGGFFDGYIDSIAELPMSTYPLVDRLNEPSTSRLERNENIEKTIVELKKKKLIPGEGAGFAGSTVGGKVDSPTTFMEPPTPYAAQYPYNHVYESESGHVTEIDDTPGAERLHWYHKSGTFREMHPNGVQVSKTVNSEYNIIYGDYYNSTDLTYHVDAKKGIRMKSSANFNIQTTDSLNNQVGSNLNYLVGENSTYHIGGNDTFRVDGNSNRIVSGSSNTLVTKTKTRVVGESDWLNVAEGVYINCSGGPVQIFAEKEVSIWSATRVQLSAVEGIDLVAPEVNIQTGVSSTFGKSGLDVGLGLGNISTGNIGCFSISSVFDDTVVGSAFASFTATRINSLYCNSNLFTGNYVGNFAGNAALVGTFSPGAAFVPLEQIPPFDTPPVYTPPMATVPILSPNIADKPPIQTDILNILQSSIVSADGSPKYGFFIPNGVIGDVYKPVSDSNGNLVTLSALGPNHQLCEAIPTPVLEKVLIKYEAPDGKITQWEVIRPVHVPGKILDTPQKVDMFEDGIRHLVRWSKPGREYPKQLFWIVNGKPMLILDSAERHQCKFGPYNDKL</sequence>
<proteinExistence type="predicted"/>
<feature type="region of interest" description="Disordered" evidence="1">
    <location>
        <begin position="101"/>
        <end position="130"/>
    </location>
</feature>
<feature type="domain" description="Protein Gp5 N-terminal OB-fold" evidence="2">
    <location>
        <begin position="43"/>
        <end position="112"/>
    </location>
</feature>
<accession>A0A6J5M3H5</accession>